<sequence length="342" mass="37414">MGSKIFLTGATGYIGGTVLDAITTTHPEYKVTVLLRTVPGAFSSRYPNVKIVKGDYDSIDIITDTASEVDVVVHNGNSDHEPSLKAIIAGLLRRATPSYLIHLSGTGIVSDFRDPTYLGTLNPKIWSDINDLDSISSLPDNALHRNTETIIREAAALHGDKLKTAIVCPPDLYGEGKGTGRTRSVLVPWFFGEAKKQAGGGRVFYTGDGTNTRSWVHIDDLMTIYVKLVKAAVSRDEGAGWGEKGYYFASSQEVSQIDLAKATGQILKKQGVIQNEEPIEVSLEHIDSMLQEINYSNISRYLFASNSRTRADRALRLFGYEPKAPTLMETLEADILSALEED</sequence>
<dbReference type="InterPro" id="IPR036291">
    <property type="entry name" value="NAD(P)-bd_dom_sf"/>
</dbReference>
<dbReference type="STRING" id="1231657.A0A1Y1ZNC2"/>
<gene>
    <name evidence="3" type="ORF">BCR34DRAFT_564891</name>
</gene>
<dbReference type="SUPFAM" id="SSF51735">
    <property type="entry name" value="NAD(P)-binding Rossmann-fold domains"/>
    <property type="match status" value="1"/>
</dbReference>
<feature type="domain" description="NAD-dependent epimerase/dehydratase" evidence="1">
    <location>
        <begin position="149"/>
        <end position="233"/>
    </location>
</feature>
<comment type="caution">
    <text evidence="3">The sequence shown here is derived from an EMBL/GenBank/DDBJ whole genome shotgun (WGS) entry which is preliminary data.</text>
</comment>
<keyword evidence="4" id="KW-1185">Reference proteome</keyword>
<dbReference type="EMBL" id="MCFA01000058">
    <property type="protein sequence ID" value="ORY11751.1"/>
    <property type="molecule type" value="Genomic_DNA"/>
</dbReference>
<dbReference type="InterPro" id="IPR051783">
    <property type="entry name" value="NAD(P)-dependent_oxidoreduct"/>
</dbReference>
<reference evidence="3 4" key="1">
    <citation type="submission" date="2016-07" db="EMBL/GenBank/DDBJ databases">
        <title>Pervasive Adenine N6-methylation of Active Genes in Fungi.</title>
        <authorList>
            <consortium name="DOE Joint Genome Institute"/>
            <person name="Mondo S.J."/>
            <person name="Dannebaum R.O."/>
            <person name="Kuo R.C."/>
            <person name="Labutti K."/>
            <person name="Haridas S."/>
            <person name="Kuo A."/>
            <person name="Salamov A."/>
            <person name="Ahrendt S.R."/>
            <person name="Lipzen A."/>
            <person name="Sullivan W."/>
            <person name="Andreopoulos W.B."/>
            <person name="Clum A."/>
            <person name="Lindquist E."/>
            <person name="Daum C."/>
            <person name="Ramamoorthy G.K."/>
            <person name="Gryganskyi A."/>
            <person name="Culley D."/>
            <person name="Magnuson J.K."/>
            <person name="James T.Y."/>
            <person name="O'Malley M.A."/>
            <person name="Stajich J.E."/>
            <person name="Spatafora J.W."/>
            <person name="Visel A."/>
            <person name="Grigoriev I.V."/>
        </authorList>
    </citation>
    <scope>NUCLEOTIDE SEQUENCE [LARGE SCALE GENOMIC DNA]</scope>
    <source>
        <strain evidence="3 4">CBS 115471</strain>
    </source>
</reference>
<protein>
    <submittedName>
        <fullName evidence="3">NAD(P)-binding protein</fullName>
    </submittedName>
</protein>
<dbReference type="AlphaFoldDB" id="A0A1Y1ZNC2"/>
<evidence type="ECO:0000313" key="4">
    <source>
        <dbReference type="Proteomes" id="UP000193144"/>
    </source>
</evidence>
<dbReference type="OrthoDB" id="2130169at2759"/>
<dbReference type="InterPro" id="IPR001509">
    <property type="entry name" value="Epimerase_deHydtase"/>
</dbReference>
<organism evidence="3 4">
    <name type="scientific">Clohesyomyces aquaticus</name>
    <dbReference type="NCBI Taxonomy" id="1231657"/>
    <lineage>
        <taxon>Eukaryota</taxon>
        <taxon>Fungi</taxon>
        <taxon>Dikarya</taxon>
        <taxon>Ascomycota</taxon>
        <taxon>Pezizomycotina</taxon>
        <taxon>Dothideomycetes</taxon>
        <taxon>Pleosporomycetidae</taxon>
        <taxon>Pleosporales</taxon>
        <taxon>Lindgomycetaceae</taxon>
        <taxon>Clohesyomyces</taxon>
    </lineage>
</organism>
<dbReference type="Gene3D" id="3.40.50.720">
    <property type="entry name" value="NAD(P)-binding Rossmann-like Domain"/>
    <property type="match status" value="1"/>
</dbReference>
<feature type="domain" description="NmrA-like" evidence="2">
    <location>
        <begin position="3"/>
        <end position="79"/>
    </location>
</feature>
<dbReference type="Pfam" id="PF01370">
    <property type="entry name" value="Epimerase"/>
    <property type="match status" value="1"/>
</dbReference>
<evidence type="ECO:0000313" key="3">
    <source>
        <dbReference type="EMBL" id="ORY11751.1"/>
    </source>
</evidence>
<dbReference type="InterPro" id="IPR008030">
    <property type="entry name" value="NmrA-like"/>
</dbReference>
<evidence type="ECO:0000259" key="1">
    <source>
        <dbReference type="Pfam" id="PF01370"/>
    </source>
</evidence>
<dbReference type="Proteomes" id="UP000193144">
    <property type="component" value="Unassembled WGS sequence"/>
</dbReference>
<proteinExistence type="predicted"/>
<dbReference type="PANTHER" id="PTHR48079:SF6">
    <property type="entry name" value="NAD(P)-BINDING DOMAIN-CONTAINING PROTEIN-RELATED"/>
    <property type="match status" value="1"/>
</dbReference>
<dbReference type="GO" id="GO:0005737">
    <property type="term" value="C:cytoplasm"/>
    <property type="evidence" value="ECO:0007669"/>
    <property type="project" value="TreeGrafter"/>
</dbReference>
<dbReference type="Pfam" id="PF05368">
    <property type="entry name" value="NmrA"/>
    <property type="match status" value="1"/>
</dbReference>
<accession>A0A1Y1ZNC2</accession>
<dbReference type="PANTHER" id="PTHR48079">
    <property type="entry name" value="PROTEIN YEEZ"/>
    <property type="match status" value="1"/>
</dbReference>
<dbReference type="GO" id="GO:0004029">
    <property type="term" value="F:aldehyde dehydrogenase (NAD+) activity"/>
    <property type="evidence" value="ECO:0007669"/>
    <property type="project" value="TreeGrafter"/>
</dbReference>
<name>A0A1Y1ZNC2_9PLEO</name>
<evidence type="ECO:0000259" key="2">
    <source>
        <dbReference type="Pfam" id="PF05368"/>
    </source>
</evidence>